<keyword evidence="2" id="KW-1185">Reference proteome</keyword>
<evidence type="ECO:0000313" key="1">
    <source>
        <dbReference type="EMBL" id="RSX52091.1"/>
    </source>
</evidence>
<evidence type="ECO:0000313" key="2">
    <source>
        <dbReference type="Proteomes" id="UP000287470"/>
    </source>
</evidence>
<gene>
    <name evidence="1" type="ORF">D2E24_1820</name>
</gene>
<comment type="caution">
    <text evidence="1">The sequence shown here is derived from an EMBL/GenBank/DDBJ whole genome shotgun (WGS) entry which is preliminary data.</text>
</comment>
<sequence>MESPMTVHAGLRDMDSATEPLMTMCTGFRGMQFVTEVRITVDAMMRH</sequence>
<dbReference type="RefSeq" id="WP_164521088.1">
    <property type="nucleotide sequence ID" value="NZ_QXGK01000024.1"/>
</dbReference>
<protein>
    <submittedName>
        <fullName evidence="1">Uncharacterized protein</fullName>
    </submittedName>
</protein>
<reference evidence="1 2" key="1">
    <citation type="submission" date="2018-09" db="EMBL/GenBank/DDBJ databases">
        <title>Characterization of the phylogenetic diversity of five novel species belonging to the genus Bifidobacterium.</title>
        <authorList>
            <person name="Lugli G.A."/>
            <person name="Duranti S."/>
            <person name="Milani C."/>
        </authorList>
    </citation>
    <scope>NUCLEOTIDE SEQUENCE [LARGE SCALE GENOMIC DNA]</scope>
    <source>
        <strain evidence="1 2">2033B</strain>
    </source>
</reference>
<organism evidence="1 2">
    <name type="scientific">Bifidobacterium samirii</name>
    <dbReference type="NCBI Taxonomy" id="2306974"/>
    <lineage>
        <taxon>Bacteria</taxon>
        <taxon>Bacillati</taxon>
        <taxon>Actinomycetota</taxon>
        <taxon>Actinomycetes</taxon>
        <taxon>Bifidobacteriales</taxon>
        <taxon>Bifidobacteriaceae</taxon>
        <taxon>Bifidobacterium</taxon>
    </lineage>
</organism>
<accession>A0A430FH20</accession>
<proteinExistence type="predicted"/>
<dbReference type="EMBL" id="QXGK01000024">
    <property type="protein sequence ID" value="RSX52091.1"/>
    <property type="molecule type" value="Genomic_DNA"/>
</dbReference>
<name>A0A430FH20_9BIFI</name>
<dbReference type="AlphaFoldDB" id="A0A430FH20"/>
<dbReference type="Proteomes" id="UP000287470">
    <property type="component" value="Unassembled WGS sequence"/>
</dbReference>